<dbReference type="GO" id="GO:0008270">
    <property type="term" value="F:zinc ion binding"/>
    <property type="evidence" value="ECO:0007669"/>
    <property type="project" value="UniProtKB-KW"/>
</dbReference>
<dbReference type="Gene3D" id="3.30.40.10">
    <property type="entry name" value="Zinc/RING finger domain, C3HC4 (zinc finger)"/>
    <property type="match status" value="1"/>
</dbReference>
<dbReference type="InterPro" id="IPR036420">
    <property type="entry name" value="BRCT_dom_sf"/>
</dbReference>
<dbReference type="PANTHER" id="PTHR47181">
    <property type="entry name" value="BRCA1 C TERMINUS DOMAIN CONTAINING PROTEIN, EXPRESSED"/>
    <property type="match status" value="1"/>
</dbReference>
<dbReference type="CDD" id="cd17738">
    <property type="entry name" value="BRCT_TopBP1_rpt7"/>
    <property type="match status" value="1"/>
</dbReference>
<evidence type="ECO:0000259" key="7">
    <source>
        <dbReference type="PROSITE" id="PS50172"/>
    </source>
</evidence>
<feature type="region of interest" description="Disordered" evidence="5">
    <location>
        <begin position="561"/>
        <end position="611"/>
    </location>
</feature>
<feature type="compositionally biased region" description="Polar residues" evidence="5">
    <location>
        <begin position="437"/>
        <end position="453"/>
    </location>
</feature>
<reference evidence="8" key="1">
    <citation type="journal article" date="2017" name="Gigascience">
        <title>The genome draft of coconut (Cocos nucifera).</title>
        <authorList>
            <person name="Xiao Y."/>
            <person name="Xu P."/>
            <person name="Fan H."/>
            <person name="Baudouin L."/>
            <person name="Xia W."/>
            <person name="Bocs S."/>
            <person name="Xu J."/>
            <person name="Li Q."/>
            <person name="Guo A."/>
            <person name="Zhou L."/>
            <person name="Li J."/>
            <person name="Wu Y."/>
            <person name="Ma Z."/>
            <person name="Armero A."/>
            <person name="Issali A.E."/>
            <person name="Liu N."/>
            <person name="Peng M."/>
            <person name="Yang Y."/>
        </authorList>
    </citation>
    <scope>NUCLEOTIDE SEQUENCE</scope>
    <source>
        <tissue evidence="8">Spear leaf of Hainan Tall coconut</tissue>
    </source>
</reference>
<dbReference type="InterPro" id="IPR001965">
    <property type="entry name" value="Znf_PHD"/>
</dbReference>
<feature type="compositionally biased region" description="Polar residues" evidence="5">
    <location>
        <begin position="105"/>
        <end position="125"/>
    </location>
</feature>
<feature type="region of interest" description="Disordered" evidence="5">
    <location>
        <begin position="403"/>
        <end position="484"/>
    </location>
</feature>
<dbReference type="Pfam" id="PF00533">
    <property type="entry name" value="BRCT"/>
    <property type="match status" value="1"/>
</dbReference>
<evidence type="ECO:0000256" key="3">
    <source>
        <dbReference type="ARBA" id="ARBA00022833"/>
    </source>
</evidence>
<reference evidence="8" key="2">
    <citation type="submission" date="2019-07" db="EMBL/GenBank/DDBJ databases">
        <authorList>
            <person name="Yang Y."/>
            <person name="Bocs S."/>
            <person name="Baudouin L."/>
        </authorList>
    </citation>
    <scope>NUCLEOTIDE SEQUENCE</scope>
    <source>
        <tissue evidence="8">Spear leaf of Hainan Tall coconut</tissue>
    </source>
</reference>
<accession>A0A8K0I6E8</accession>
<evidence type="ECO:0000313" key="9">
    <source>
        <dbReference type="Proteomes" id="UP000797356"/>
    </source>
</evidence>
<evidence type="ECO:0000256" key="4">
    <source>
        <dbReference type="PROSITE-ProRule" id="PRU00146"/>
    </source>
</evidence>
<feature type="region of interest" description="Disordered" evidence="5">
    <location>
        <begin position="105"/>
        <end position="299"/>
    </location>
</feature>
<dbReference type="InterPro" id="IPR001357">
    <property type="entry name" value="BRCT_dom"/>
</dbReference>
<keyword evidence="3" id="KW-0862">Zinc</keyword>
<dbReference type="Gene3D" id="3.40.50.10190">
    <property type="entry name" value="BRCT domain"/>
    <property type="match status" value="2"/>
</dbReference>
<dbReference type="SUPFAM" id="SSF52113">
    <property type="entry name" value="BRCT domain"/>
    <property type="match status" value="1"/>
</dbReference>
<sequence>MSVSVHSDVSIPSMGTIGIHKDTGAAKQSHNADVSCMNSRLLTTPCKGTGSGQALDMSDHNNKVREEFGHHNAGDFEQAGDDYDGLSFIPCDPNLNKQDNKLSTAKISSTSSALAEKSGSLSYSRKTPKKSVLPEELSNNSLSSPLGVMKENTPSVLRERRTDDDPADIQGPAANATIHHTEAISNGLPQKRKISVTRVGSKSPKSECQGSKSSSPQSPMSYIRSVQLEPTTTIPQDKSDIAPRNINSPVEEAGNSNSVANQFKPSLSYRKKSLKCGQPGSATKIIDSASSRSDAKEADLPSLRQAIDESVVRHLPNLKSTITSGKVSPADSKLLPDLLHDGKPRQAADKHASLRNTVNHFESLAIEGRIAEESSKEKIPEVSFGGLGESECVIKCNNHDNAMNDLPSAKEPPELHKPRHDEVALSPNRREPETRKSSNTASSDTCKGNNTKAASGAHIKKAVAKRTMNGRPKLTAGGTRKDKVVTNSDKPAALDKAGVGSGKVEVGSNLVLENAASDEINRAAQSVSEDVVMEDRVEVPPHLICASNNKNVAMDWMEASMDPEKGNKPEKDGSLTSKSNGNQSRKMMPQHDRKLMQKNEDAAGVDTKKMQTRKDGRVISLEPVWFILSGHRLQRKEFQMVIRRLRGRVCRDSHNWSYQATHFIAPDPVRRTEKFFAAAAAGRWILKTDYLTASNEAGRFLDEEPFEWCRNGLTEDGAISLEAPRKWRLLRERTGHGAFHGMQVIVYGDCIAPTLDTLKRAVKAGDGTILATSPPYTRFLKSDGVDYAVVSPSMPRVDLWVQEFLRHEIPCVVADYLVEYACKPGYSLERHVLYNTHAWAEKSFANLLSRSEEIIADALTPSKESNDDLSCSVCGSRDRGEVMLICGDEGGTIGCGIGTHIDCCDPPLEAVPDGDWFCSKCSSNASKTPCKGSKKICTQA</sequence>
<dbReference type="Proteomes" id="UP000797356">
    <property type="component" value="Chromosome 4"/>
</dbReference>
<evidence type="ECO:0000259" key="6">
    <source>
        <dbReference type="PROSITE" id="PS50016"/>
    </source>
</evidence>
<keyword evidence="1" id="KW-0479">Metal-binding</keyword>
<dbReference type="EMBL" id="CM017875">
    <property type="protein sequence ID" value="KAG1338760.1"/>
    <property type="molecule type" value="Genomic_DNA"/>
</dbReference>
<dbReference type="AlphaFoldDB" id="A0A8K0I6E8"/>
<feature type="compositionally biased region" description="Basic and acidic residues" evidence="5">
    <location>
        <begin position="411"/>
        <end position="436"/>
    </location>
</feature>
<dbReference type="SMART" id="SM00249">
    <property type="entry name" value="PHD"/>
    <property type="match status" value="1"/>
</dbReference>
<dbReference type="InterPro" id="IPR013083">
    <property type="entry name" value="Znf_RING/FYVE/PHD"/>
</dbReference>
<protein>
    <submittedName>
        <fullName evidence="8">BRCT domain-containing protein</fullName>
    </submittedName>
</protein>
<keyword evidence="2 4" id="KW-0863">Zinc-finger</keyword>
<evidence type="ECO:0000256" key="2">
    <source>
        <dbReference type="ARBA" id="ARBA00022771"/>
    </source>
</evidence>
<evidence type="ECO:0000313" key="8">
    <source>
        <dbReference type="EMBL" id="KAG1338760.1"/>
    </source>
</evidence>
<feature type="compositionally biased region" description="Basic and acidic residues" evidence="5">
    <location>
        <begin position="562"/>
        <end position="573"/>
    </location>
</feature>
<comment type="caution">
    <text evidence="8">The sequence shown here is derived from an EMBL/GenBank/DDBJ whole genome shotgun (WGS) entry which is preliminary data.</text>
</comment>
<feature type="domain" description="PHD-type" evidence="6">
    <location>
        <begin position="868"/>
        <end position="924"/>
    </location>
</feature>
<feature type="compositionally biased region" description="Basic and acidic residues" evidence="5">
    <location>
        <begin position="589"/>
        <end position="611"/>
    </location>
</feature>
<dbReference type="Pfam" id="PF00628">
    <property type="entry name" value="PHD"/>
    <property type="match status" value="1"/>
</dbReference>
<evidence type="ECO:0000256" key="1">
    <source>
        <dbReference type="ARBA" id="ARBA00022723"/>
    </source>
</evidence>
<feature type="compositionally biased region" description="Low complexity" evidence="5">
    <location>
        <begin position="134"/>
        <end position="146"/>
    </location>
</feature>
<proteinExistence type="predicted"/>
<evidence type="ECO:0000256" key="5">
    <source>
        <dbReference type="SAM" id="MobiDB-lite"/>
    </source>
</evidence>
<dbReference type="InterPro" id="IPR011011">
    <property type="entry name" value="Znf_FYVE_PHD"/>
</dbReference>
<gene>
    <name evidence="8" type="ORF">COCNU_04G010660</name>
</gene>
<name>A0A8K0I6E8_COCNU</name>
<dbReference type="PROSITE" id="PS50016">
    <property type="entry name" value="ZF_PHD_2"/>
    <property type="match status" value="1"/>
</dbReference>
<dbReference type="InterPro" id="IPR019787">
    <property type="entry name" value="Znf_PHD-finger"/>
</dbReference>
<feature type="compositionally biased region" description="Polar residues" evidence="5">
    <location>
        <begin position="254"/>
        <end position="265"/>
    </location>
</feature>
<feature type="domain" description="BRCT" evidence="7">
    <location>
        <begin position="626"/>
        <end position="708"/>
    </location>
</feature>
<organism evidence="8 9">
    <name type="scientific">Cocos nucifera</name>
    <name type="common">Coconut palm</name>
    <dbReference type="NCBI Taxonomy" id="13894"/>
    <lineage>
        <taxon>Eukaryota</taxon>
        <taxon>Viridiplantae</taxon>
        <taxon>Streptophyta</taxon>
        <taxon>Embryophyta</taxon>
        <taxon>Tracheophyta</taxon>
        <taxon>Spermatophyta</taxon>
        <taxon>Magnoliopsida</taxon>
        <taxon>Liliopsida</taxon>
        <taxon>Arecaceae</taxon>
        <taxon>Arecoideae</taxon>
        <taxon>Cocoseae</taxon>
        <taxon>Attaleinae</taxon>
        <taxon>Cocos</taxon>
    </lineage>
</organism>
<keyword evidence="9" id="KW-1185">Reference proteome</keyword>
<dbReference type="SMART" id="SM00292">
    <property type="entry name" value="BRCT"/>
    <property type="match status" value="2"/>
</dbReference>
<dbReference type="SUPFAM" id="SSF57903">
    <property type="entry name" value="FYVE/PHD zinc finger"/>
    <property type="match status" value="1"/>
</dbReference>
<dbReference type="InterPro" id="IPR044254">
    <property type="entry name" value="At4g02110-like"/>
</dbReference>
<dbReference type="PANTHER" id="PTHR47181:SF2">
    <property type="entry name" value="BRCA1 C TERMINUS DOMAIN CONTAINING PROTEIN, EXPRESSED"/>
    <property type="match status" value="1"/>
</dbReference>
<dbReference type="PROSITE" id="PS50172">
    <property type="entry name" value="BRCT"/>
    <property type="match status" value="1"/>
</dbReference>
<feature type="compositionally biased region" description="Polar residues" evidence="5">
    <location>
        <begin position="574"/>
        <end position="585"/>
    </location>
</feature>
<feature type="compositionally biased region" description="Low complexity" evidence="5">
    <location>
        <begin position="206"/>
        <end position="225"/>
    </location>
</feature>
<dbReference type="OrthoDB" id="1935339at2759"/>